<organism evidence="3">
    <name type="scientific">Rodentolepis nana</name>
    <name type="common">Dwarf tapeworm</name>
    <name type="synonym">Hymenolepis nana</name>
    <dbReference type="NCBI Taxonomy" id="102285"/>
    <lineage>
        <taxon>Eukaryota</taxon>
        <taxon>Metazoa</taxon>
        <taxon>Spiralia</taxon>
        <taxon>Lophotrochozoa</taxon>
        <taxon>Platyhelminthes</taxon>
        <taxon>Cestoda</taxon>
        <taxon>Eucestoda</taxon>
        <taxon>Cyclophyllidea</taxon>
        <taxon>Hymenolepididae</taxon>
        <taxon>Rodentolepis</taxon>
    </lineage>
</organism>
<dbReference type="OrthoDB" id="3549410at2759"/>
<keyword evidence="2" id="KW-1185">Reference proteome</keyword>
<accession>A0A0R3TXG8</accession>
<name>A0A0R3TXG8_RODNA</name>
<dbReference type="AlphaFoldDB" id="A0A0R3TXG8"/>
<sequence>MLNWIKAFDGQRSHRVRYGNALAKSNLLQTAPLQGAVTSCTLYNVFINDIAELEQTVTGVKCLLYADDPVLWYSAPMKNALDRTESALNCALKLLAYWYKDTTIYKINVFTYLGMTFDTKLAWKSHIAKMADRVSNRLNVLKRLAGSVWGCACSNLNTTYKMFIQPIVLYRCEPLITATEVTLKPLEKAHNQTLRLITGVIKSTPIDVMLLVTIKSTLIDAMLQVAGNTTIKQMRSLAIETINVNYPADQWLQVFTDGSNIVNQANVSAGVYSELFSFYVASGQNRSAFEEGVEAISGKRYELLGEKNKTVVLQWIPGHCGIKGNEVADTRAKNWTTILQCMDQPTSFHIMMTLIRREFQTSRYNELKARTKEKQWTVALSDIPDWPRIEAVAEFRLRTGHDSLAKHLHRLGVYAQPTCS</sequence>
<dbReference type="SUPFAM" id="SSF53098">
    <property type="entry name" value="Ribonuclease H-like"/>
    <property type="match status" value="1"/>
</dbReference>
<reference evidence="1 2" key="2">
    <citation type="submission" date="2018-11" db="EMBL/GenBank/DDBJ databases">
        <authorList>
            <consortium name="Pathogen Informatics"/>
        </authorList>
    </citation>
    <scope>NUCLEOTIDE SEQUENCE [LARGE SCALE GENOMIC DNA]</scope>
</reference>
<dbReference type="Proteomes" id="UP000278807">
    <property type="component" value="Unassembled WGS sequence"/>
</dbReference>
<reference evidence="3" key="1">
    <citation type="submission" date="2017-02" db="UniProtKB">
        <authorList>
            <consortium name="WormBaseParasite"/>
        </authorList>
    </citation>
    <scope>IDENTIFICATION</scope>
</reference>
<evidence type="ECO:0000313" key="1">
    <source>
        <dbReference type="EMBL" id="VDO13391.1"/>
    </source>
</evidence>
<dbReference type="Gene3D" id="3.30.420.10">
    <property type="entry name" value="Ribonuclease H-like superfamily/Ribonuclease H"/>
    <property type="match status" value="1"/>
</dbReference>
<dbReference type="InterPro" id="IPR052560">
    <property type="entry name" value="RdDP_mobile_element"/>
</dbReference>
<dbReference type="PANTHER" id="PTHR36688:SF1">
    <property type="entry name" value="ENDONUCLEASE_EXONUCLEASE_PHOSPHATASE DOMAIN-CONTAINING PROTEIN"/>
    <property type="match status" value="1"/>
</dbReference>
<dbReference type="GO" id="GO:0003676">
    <property type="term" value="F:nucleic acid binding"/>
    <property type="evidence" value="ECO:0007669"/>
    <property type="project" value="InterPro"/>
</dbReference>
<gene>
    <name evidence="1" type="ORF">HNAJ_LOCUS12541</name>
</gene>
<dbReference type="InterPro" id="IPR036397">
    <property type="entry name" value="RNaseH_sf"/>
</dbReference>
<dbReference type="InterPro" id="IPR012337">
    <property type="entry name" value="RNaseH-like_sf"/>
</dbReference>
<dbReference type="EMBL" id="UZAE01014417">
    <property type="protein sequence ID" value="VDO13391.1"/>
    <property type="molecule type" value="Genomic_DNA"/>
</dbReference>
<evidence type="ECO:0000313" key="3">
    <source>
        <dbReference type="WBParaSite" id="HNAJ_0001256301-mRNA-1"/>
    </source>
</evidence>
<protein>
    <submittedName>
        <fullName evidence="3">RNase H domain-containing protein</fullName>
    </submittedName>
</protein>
<proteinExistence type="predicted"/>
<dbReference type="PANTHER" id="PTHR36688">
    <property type="entry name" value="ENDO/EXONUCLEASE/PHOSPHATASE DOMAIN-CONTAINING PROTEIN"/>
    <property type="match status" value="1"/>
</dbReference>
<evidence type="ECO:0000313" key="2">
    <source>
        <dbReference type="Proteomes" id="UP000278807"/>
    </source>
</evidence>
<dbReference type="WBParaSite" id="HNAJ_0001256301-mRNA-1">
    <property type="protein sequence ID" value="HNAJ_0001256301-mRNA-1"/>
    <property type="gene ID" value="HNAJ_0001256301"/>
</dbReference>